<dbReference type="EMBL" id="BMNK01000002">
    <property type="protein sequence ID" value="GGP04135.1"/>
    <property type="molecule type" value="Genomic_DNA"/>
</dbReference>
<dbReference type="AlphaFoldDB" id="A0A918A1W4"/>
<organism evidence="2 3">
    <name type="scientific">Nonomuraea glycinis</name>
    <dbReference type="NCBI Taxonomy" id="2047744"/>
    <lineage>
        <taxon>Bacteria</taxon>
        <taxon>Bacillati</taxon>
        <taxon>Actinomycetota</taxon>
        <taxon>Actinomycetes</taxon>
        <taxon>Streptosporangiales</taxon>
        <taxon>Streptosporangiaceae</taxon>
        <taxon>Nonomuraea</taxon>
    </lineage>
</organism>
<gene>
    <name evidence="2" type="ORF">GCM10012278_18240</name>
</gene>
<keyword evidence="1" id="KW-0732">Signal</keyword>
<protein>
    <recommendedName>
        <fullName evidence="4">Secreted protein</fullName>
    </recommendedName>
</protein>
<reference evidence="2" key="2">
    <citation type="submission" date="2020-09" db="EMBL/GenBank/DDBJ databases">
        <authorList>
            <person name="Sun Q."/>
            <person name="Zhou Y."/>
        </authorList>
    </citation>
    <scope>NUCLEOTIDE SEQUENCE</scope>
    <source>
        <strain evidence="2">CGMCC 4.7430</strain>
    </source>
</reference>
<name>A0A918A1W4_9ACTN</name>
<dbReference type="Proteomes" id="UP000660745">
    <property type="component" value="Unassembled WGS sequence"/>
</dbReference>
<feature type="signal peptide" evidence="1">
    <location>
        <begin position="1"/>
        <end position="27"/>
    </location>
</feature>
<dbReference type="RefSeq" id="WP_189138006.1">
    <property type="nucleotide sequence ID" value="NZ_BMNK01000002.1"/>
</dbReference>
<evidence type="ECO:0000313" key="3">
    <source>
        <dbReference type="Proteomes" id="UP000660745"/>
    </source>
</evidence>
<evidence type="ECO:0008006" key="4">
    <source>
        <dbReference type="Google" id="ProtNLM"/>
    </source>
</evidence>
<proteinExistence type="predicted"/>
<reference evidence="2" key="1">
    <citation type="journal article" date="2014" name="Int. J. Syst. Evol. Microbiol.">
        <title>Complete genome sequence of Corynebacterium casei LMG S-19264T (=DSM 44701T), isolated from a smear-ripened cheese.</title>
        <authorList>
            <consortium name="US DOE Joint Genome Institute (JGI-PGF)"/>
            <person name="Walter F."/>
            <person name="Albersmeier A."/>
            <person name="Kalinowski J."/>
            <person name="Ruckert C."/>
        </authorList>
    </citation>
    <scope>NUCLEOTIDE SEQUENCE</scope>
    <source>
        <strain evidence="2">CGMCC 4.7430</strain>
    </source>
</reference>
<evidence type="ECO:0000313" key="2">
    <source>
        <dbReference type="EMBL" id="GGP04135.1"/>
    </source>
</evidence>
<keyword evidence="3" id="KW-1185">Reference proteome</keyword>
<evidence type="ECO:0000256" key="1">
    <source>
        <dbReference type="SAM" id="SignalP"/>
    </source>
</evidence>
<feature type="chain" id="PRO_5037157275" description="Secreted protein" evidence="1">
    <location>
        <begin position="28"/>
        <end position="79"/>
    </location>
</feature>
<sequence>MRTSLRSFAVCLAVSGVVVVLPPPGAAADVDAAKRYIASYYTESGCQQAARKGRSEGRWTKHTCVKTIFYLGTWDLWVE</sequence>
<accession>A0A918A1W4</accession>
<comment type="caution">
    <text evidence="2">The sequence shown here is derived from an EMBL/GenBank/DDBJ whole genome shotgun (WGS) entry which is preliminary data.</text>
</comment>